<protein>
    <submittedName>
        <fullName evidence="2">Uncharacterized protein</fullName>
    </submittedName>
</protein>
<evidence type="ECO:0000313" key="2">
    <source>
        <dbReference type="EMBL" id="GLU49458.1"/>
    </source>
</evidence>
<reference evidence="2" key="1">
    <citation type="submission" date="2023-02" db="EMBL/GenBank/DDBJ databases">
        <title>Nocardiopsis ansamitocini NBRC 112285.</title>
        <authorList>
            <person name="Ichikawa N."/>
            <person name="Sato H."/>
            <person name="Tonouchi N."/>
        </authorList>
    </citation>
    <scope>NUCLEOTIDE SEQUENCE</scope>
    <source>
        <strain evidence="2">NBRC 112285</strain>
    </source>
</reference>
<keyword evidence="3" id="KW-1185">Reference proteome</keyword>
<sequence>MLLAGPADPQHVVEEQVILVAGGEPLQLQVGTVHDDLAQSSYLGRDGKGHDSSVSVAGRPLTGPGDAGRGDHGTAGRDSTHRRTFPEAGSLTLPRSQEETASPCMDVDNRTACGRRPDRRYIG</sequence>
<dbReference type="AlphaFoldDB" id="A0A9W6UKD1"/>
<evidence type="ECO:0000313" key="3">
    <source>
        <dbReference type="Proteomes" id="UP001165092"/>
    </source>
</evidence>
<name>A0A9W6UKD1_9ACTN</name>
<dbReference type="EMBL" id="BSQG01000007">
    <property type="protein sequence ID" value="GLU49458.1"/>
    <property type="molecule type" value="Genomic_DNA"/>
</dbReference>
<accession>A0A9W6UKD1</accession>
<dbReference type="Proteomes" id="UP001165092">
    <property type="component" value="Unassembled WGS sequence"/>
</dbReference>
<comment type="caution">
    <text evidence="2">The sequence shown here is derived from an EMBL/GenBank/DDBJ whole genome shotgun (WGS) entry which is preliminary data.</text>
</comment>
<feature type="compositionally biased region" description="Basic and acidic residues" evidence="1">
    <location>
        <begin position="68"/>
        <end position="85"/>
    </location>
</feature>
<feature type="region of interest" description="Disordered" evidence="1">
    <location>
        <begin position="40"/>
        <end position="123"/>
    </location>
</feature>
<evidence type="ECO:0000256" key="1">
    <source>
        <dbReference type="SAM" id="MobiDB-lite"/>
    </source>
</evidence>
<organism evidence="2 3">
    <name type="scientific">Nocardiopsis ansamitocini</name>
    <dbReference type="NCBI Taxonomy" id="1670832"/>
    <lineage>
        <taxon>Bacteria</taxon>
        <taxon>Bacillati</taxon>
        <taxon>Actinomycetota</taxon>
        <taxon>Actinomycetes</taxon>
        <taxon>Streptosporangiales</taxon>
        <taxon>Nocardiopsidaceae</taxon>
        <taxon>Nocardiopsis</taxon>
    </lineage>
</organism>
<proteinExistence type="predicted"/>
<gene>
    <name evidence="2" type="ORF">Nans01_38090</name>
</gene>